<evidence type="ECO:0000313" key="1">
    <source>
        <dbReference type="EMBL" id="KJU84587.1"/>
    </source>
</evidence>
<dbReference type="Proteomes" id="UP000033423">
    <property type="component" value="Unassembled WGS sequence"/>
</dbReference>
<dbReference type="SUPFAM" id="SSF81593">
    <property type="entry name" value="Nucleotidyltransferase substrate binding subunit/domain"/>
    <property type="match status" value="1"/>
</dbReference>
<accession>A0A0F3GS14</accession>
<reference evidence="1 2" key="1">
    <citation type="submission" date="2015-02" db="EMBL/GenBank/DDBJ databases">
        <title>Single-cell genomics of uncultivated deep-branching MTB reveals a conserved set of magnetosome genes.</title>
        <authorList>
            <person name="Kolinko S."/>
            <person name="Richter M."/>
            <person name="Glockner F.O."/>
            <person name="Brachmann A."/>
            <person name="Schuler D."/>
        </authorList>
    </citation>
    <scope>NUCLEOTIDE SEQUENCE [LARGE SCALE GENOMIC DNA]</scope>
    <source>
        <strain evidence="1">TM-1</strain>
    </source>
</reference>
<proteinExistence type="predicted"/>
<name>A0A0F3GS14_9BACT</name>
<organism evidence="1 2">
    <name type="scientific">Candidatus Magnetobacterium bavaricum</name>
    <dbReference type="NCBI Taxonomy" id="29290"/>
    <lineage>
        <taxon>Bacteria</taxon>
        <taxon>Pseudomonadati</taxon>
        <taxon>Nitrospirota</taxon>
        <taxon>Thermodesulfovibrionia</taxon>
        <taxon>Thermodesulfovibrionales</taxon>
        <taxon>Candidatus Magnetobacteriaceae</taxon>
        <taxon>Candidatus Magnetobacterium</taxon>
    </lineage>
</organism>
<dbReference type="EMBL" id="LACI01001378">
    <property type="protein sequence ID" value="KJU84587.1"/>
    <property type="molecule type" value="Genomic_DNA"/>
</dbReference>
<dbReference type="Gene3D" id="1.20.120.330">
    <property type="entry name" value="Nucleotidyltransferases domain 2"/>
    <property type="match status" value="1"/>
</dbReference>
<feature type="non-terminal residue" evidence="1">
    <location>
        <position position="197"/>
    </location>
</feature>
<protein>
    <submittedName>
        <fullName evidence="1">Uncharacterized protein</fullName>
    </submittedName>
</protein>
<dbReference type="AlphaFoldDB" id="A0A0F3GS14"/>
<evidence type="ECO:0000313" key="2">
    <source>
        <dbReference type="Proteomes" id="UP000033423"/>
    </source>
</evidence>
<keyword evidence="2" id="KW-1185">Reference proteome</keyword>
<sequence>MKTDALMIKELEHDLDRLGKVVELLNYSLQQCKKIGLKRDYSLDELDRFESLTSRFARTSDLYTQKVMKGIIIILREEAKTFIDRANLFEKLEISKAEDIKLIRDLRNEISHEYRMDNITEIFEAVIEYSDKLTVIIEKTMTYANSIVQHHNQPWLSGFKPLLCLRKMALLLCFSNVTTLQFRPLLVRVGNSCTRGL</sequence>
<gene>
    <name evidence="1" type="ORF">MBAV_003218</name>
</gene>
<comment type="caution">
    <text evidence="1">The sequence shown here is derived from an EMBL/GenBank/DDBJ whole genome shotgun (WGS) entry which is preliminary data.</text>
</comment>